<dbReference type="Gene3D" id="3.40.50.300">
    <property type="entry name" value="P-loop containing nucleotide triphosphate hydrolases"/>
    <property type="match status" value="1"/>
</dbReference>
<proteinExistence type="predicted"/>
<dbReference type="RefSeq" id="WP_350939293.1">
    <property type="nucleotide sequence ID" value="NZ_JAYWLC010000043.1"/>
</dbReference>
<dbReference type="EMBL" id="JAYWLC010000043">
    <property type="protein sequence ID" value="MER5174012.1"/>
    <property type="molecule type" value="Genomic_DNA"/>
</dbReference>
<dbReference type="InterPro" id="IPR027417">
    <property type="entry name" value="P-loop_NTPase"/>
</dbReference>
<protein>
    <recommendedName>
        <fullName evidence="3">Sulfotransferase</fullName>
    </recommendedName>
</protein>
<evidence type="ECO:0008006" key="3">
    <source>
        <dbReference type="Google" id="ProtNLM"/>
    </source>
</evidence>
<comment type="caution">
    <text evidence="1">The sequence shown here is derived from an EMBL/GenBank/DDBJ whole genome shotgun (WGS) entry which is preliminary data.</text>
</comment>
<dbReference type="Proteomes" id="UP001438953">
    <property type="component" value="Unassembled WGS sequence"/>
</dbReference>
<dbReference type="SUPFAM" id="SSF52540">
    <property type="entry name" value="P-loop containing nucleoside triphosphate hydrolases"/>
    <property type="match status" value="1"/>
</dbReference>
<evidence type="ECO:0000313" key="1">
    <source>
        <dbReference type="EMBL" id="MER5174012.1"/>
    </source>
</evidence>
<name>A0ABV1SM79_9RHOB</name>
<organism evidence="1 2">
    <name type="scientific">Thioclava kandeliae</name>
    <dbReference type="NCBI Taxonomy" id="3070818"/>
    <lineage>
        <taxon>Bacteria</taxon>
        <taxon>Pseudomonadati</taxon>
        <taxon>Pseudomonadota</taxon>
        <taxon>Alphaproteobacteria</taxon>
        <taxon>Rhodobacterales</taxon>
        <taxon>Paracoccaceae</taxon>
        <taxon>Thioclava</taxon>
    </lineage>
</organism>
<accession>A0ABV1SM79</accession>
<reference evidence="1 2" key="1">
    <citation type="submission" date="2024-06" db="EMBL/GenBank/DDBJ databases">
        <title>Thioclava kandeliae sp. nov. from a rhizosphere soil sample of Kandelia candel in a mangrove.</title>
        <authorList>
            <person name="Mu T."/>
        </authorList>
    </citation>
    <scope>NUCLEOTIDE SEQUENCE [LARGE SCALE GENOMIC DNA]</scope>
    <source>
        <strain evidence="1 2">CPCC 100088</strain>
    </source>
</reference>
<gene>
    <name evidence="1" type="ORF">VSX56_19860</name>
</gene>
<sequence length="338" mass="38000">MREAILKGRSLPKAYIHMGLPKTGTTAIQYALRDHGPLLQKHGLFHPETPFSNAAALVALFHPKGSGHFFITRKGYTEAQVTQIKEDFHTQVTQSTTDIVVSSEYLYNLGHHAGRVADYFASAGFEPVFIFYIRHPVDLAVSAAQQSVKMGSKSLDALIENPHWSRIRSSIEPLQKAGLTVCVRNYGDMKNRNVIDDFISLLGHEELAGQLPVKRSNEGLTMDGVLLADIYKKNQDAKQPKPFNKYAIFNVGGSRFTLPESAKEIVREQSRDEVAWVEQTFGIQLQETGHADKFRWELTKTAQLIMKAHASPVLNHAPEGWLDSMKRLLRARLKIERL</sequence>
<evidence type="ECO:0000313" key="2">
    <source>
        <dbReference type="Proteomes" id="UP001438953"/>
    </source>
</evidence>
<keyword evidence="2" id="KW-1185">Reference proteome</keyword>